<feature type="transmembrane region" description="Helical" evidence="7">
    <location>
        <begin position="243"/>
        <end position="263"/>
    </location>
</feature>
<organism evidence="9 10">
    <name type="scientific">Rehmannia glutinosa</name>
    <name type="common">Chinese foxglove</name>
    <dbReference type="NCBI Taxonomy" id="99300"/>
    <lineage>
        <taxon>Eukaryota</taxon>
        <taxon>Viridiplantae</taxon>
        <taxon>Streptophyta</taxon>
        <taxon>Embryophyta</taxon>
        <taxon>Tracheophyta</taxon>
        <taxon>Spermatophyta</taxon>
        <taxon>Magnoliopsida</taxon>
        <taxon>eudicotyledons</taxon>
        <taxon>Gunneridae</taxon>
        <taxon>Pentapetalae</taxon>
        <taxon>asterids</taxon>
        <taxon>lamiids</taxon>
        <taxon>Lamiales</taxon>
        <taxon>Orobanchaceae</taxon>
        <taxon>Rehmannieae</taxon>
        <taxon>Rehmannia</taxon>
    </lineage>
</organism>
<evidence type="ECO:0000256" key="6">
    <source>
        <dbReference type="ARBA" id="ARBA00049011"/>
    </source>
</evidence>
<evidence type="ECO:0000256" key="5">
    <source>
        <dbReference type="ARBA" id="ARBA00044504"/>
    </source>
</evidence>
<evidence type="ECO:0000256" key="2">
    <source>
        <dbReference type="ARBA" id="ARBA00022692"/>
    </source>
</evidence>
<dbReference type="EMBL" id="JABTTQ020000005">
    <property type="protein sequence ID" value="KAK6154561.1"/>
    <property type="molecule type" value="Genomic_DNA"/>
</dbReference>
<keyword evidence="3 7" id="KW-1133">Transmembrane helix</keyword>
<feature type="transmembrane region" description="Helical" evidence="7">
    <location>
        <begin position="151"/>
        <end position="171"/>
    </location>
</feature>
<evidence type="ECO:0000259" key="8">
    <source>
        <dbReference type="PROSITE" id="PS50850"/>
    </source>
</evidence>
<evidence type="ECO:0000256" key="4">
    <source>
        <dbReference type="ARBA" id="ARBA00023136"/>
    </source>
</evidence>
<protein>
    <recommendedName>
        <fullName evidence="8">Major facilitator superfamily (MFS) profile domain-containing protein</fullName>
    </recommendedName>
</protein>
<dbReference type="InterPro" id="IPR020846">
    <property type="entry name" value="MFS_dom"/>
</dbReference>
<evidence type="ECO:0000313" key="10">
    <source>
        <dbReference type="Proteomes" id="UP001318860"/>
    </source>
</evidence>
<dbReference type="PROSITE" id="PS50850">
    <property type="entry name" value="MFS"/>
    <property type="match status" value="1"/>
</dbReference>
<keyword evidence="4 7" id="KW-0472">Membrane</keyword>
<keyword evidence="10" id="KW-1185">Reference proteome</keyword>
<evidence type="ECO:0000256" key="7">
    <source>
        <dbReference type="SAM" id="Phobius"/>
    </source>
</evidence>
<comment type="caution">
    <text evidence="9">The sequence shown here is derived from an EMBL/GenBank/DDBJ whole genome shotgun (WGS) entry which is preliminary data.</text>
</comment>
<dbReference type="InterPro" id="IPR036259">
    <property type="entry name" value="MFS_trans_sf"/>
</dbReference>
<comment type="subcellular location">
    <subcellularLocation>
        <location evidence="1">Membrane</location>
        <topology evidence="1">Multi-pass membrane protein</topology>
    </subcellularLocation>
</comment>
<dbReference type="PANTHER" id="PTHR24064">
    <property type="entry name" value="SOLUTE CARRIER FAMILY 22 MEMBER"/>
    <property type="match status" value="1"/>
</dbReference>
<dbReference type="Pfam" id="PF07690">
    <property type="entry name" value="MFS_1"/>
    <property type="match status" value="1"/>
</dbReference>
<feature type="transmembrane region" description="Helical" evidence="7">
    <location>
        <begin position="298"/>
        <end position="319"/>
    </location>
</feature>
<evidence type="ECO:0000313" key="9">
    <source>
        <dbReference type="EMBL" id="KAK6154561.1"/>
    </source>
</evidence>
<dbReference type="Proteomes" id="UP001318860">
    <property type="component" value="Unassembled WGS sequence"/>
</dbReference>
<sequence>MYTGFRFISGFGRSTIGTCTLVLASELVGKKWRGNVGIFGLLCYNLGFLSLPLIAFLLRRYSWRLIYLSTCCPCVCYSLLLYFSAHESPRWLFLKGRKEEFANTLKSLTSSPQYLNILTENFFENYMEQTTKSREHHLYTALKILLKKGWAFKRLIVVMVVGFGVGMAYYGMPFGLGNLSFNLYLSVTLNALSESLSSSTLFFLIGKMTRKGSVVVLALLSGICNVMSVLVKLKGLQMGLELLSFFCACMAFDILLIYTLELFPTCVRNSAVSMMREATLFGGFIGPLLVEVGRKNGLLSYGVFGATIVLCGLFVVWSLKLKESIV</sequence>
<feature type="domain" description="Major facilitator superfamily (MFS) profile" evidence="8">
    <location>
        <begin position="1"/>
        <end position="323"/>
    </location>
</feature>
<proteinExistence type="inferred from homology"/>
<evidence type="ECO:0000256" key="3">
    <source>
        <dbReference type="ARBA" id="ARBA00022989"/>
    </source>
</evidence>
<keyword evidence="2 7" id="KW-0812">Transmembrane</keyword>
<comment type="catalytic activity">
    <reaction evidence="6">
        <text>phosphate(in) + H(+)(in) = phosphate(out) + H(+)(out)</text>
        <dbReference type="Rhea" id="RHEA:29939"/>
        <dbReference type="ChEBI" id="CHEBI:15378"/>
        <dbReference type="ChEBI" id="CHEBI:43474"/>
    </reaction>
    <physiologicalReaction direction="right-to-left" evidence="6">
        <dbReference type="Rhea" id="RHEA:29941"/>
    </physiologicalReaction>
</comment>
<dbReference type="Gene3D" id="1.20.1250.20">
    <property type="entry name" value="MFS general substrate transporter like domains"/>
    <property type="match status" value="1"/>
</dbReference>
<name>A0ABR0X710_REHGL</name>
<dbReference type="SUPFAM" id="SSF103473">
    <property type="entry name" value="MFS general substrate transporter"/>
    <property type="match status" value="1"/>
</dbReference>
<feature type="transmembrane region" description="Helical" evidence="7">
    <location>
        <begin position="64"/>
        <end position="85"/>
    </location>
</feature>
<comment type="similarity">
    <text evidence="5">Belongs to the major facilitator superfamily. Phosphate:H(+) symporter (TC 2.A.1.9) family.</text>
</comment>
<accession>A0ABR0X710</accession>
<evidence type="ECO:0000256" key="1">
    <source>
        <dbReference type="ARBA" id="ARBA00004141"/>
    </source>
</evidence>
<feature type="transmembrane region" description="Helical" evidence="7">
    <location>
        <begin position="212"/>
        <end position="231"/>
    </location>
</feature>
<gene>
    <name evidence="9" type="ORF">DH2020_008809</name>
</gene>
<feature type="transmembrane region" description="Helical" evidence="7">
    <location>
        <begin position="36"/>
        <end position="58"/>
    </location>
</feature>
<feature type="transmembrane region" description="Helical" evidence="7">
    <location>
        <begin position="6"/>
        <end position="24"/>
    </location>
</feature>
<reference evidence="9 10" key="1">
    <citation type="journal article" date="2021" name="Comput. Struct. Biotechnol. J.">
        <title>De novo genome assembly of the potent medicinal plant Rehmannia glutinosa using nanopore technology.</title>
        <authorList>
            <person name="Ma L."/>
            <person name="Dong C."/>
            <person name="Song C."/>
            <person name="Wang X."/>
            <person name="Zheng X."/>
            <person name="Niu Y."/>
            <person name="Chen S."/>
            <person name="Feng W."/>
        </authorList>
    </citation>
    <scope>NUCLEOTIDE SEQUENCE [LARGE SCALE GENOMIC DNA]</scope>
    <source>
        <strain evidence="9">DH-2019</strain>
    </source>
</reference>
<dbReference type="InterPro" id="IPR011701">
    <property type="entry name" value="MFS"/>
</dbReference>